<dbReference type="Gene3D" id="3.90.1150.10">
    <property type="entry name" value="Aspartate Aminotransferase, domain 1"/>
    <property type="match status" value="1"/>
</dbReference>
<evidence type="ECO:0000313" key="8">
    <source>
        <dbReference type="Proteomes" id="UP001199260"/>
    </source>
</evidence>
<keyword evidence="2" id="KW-0663">Pyridoxal phosphate</keyword>
<dbReference type="AlphaFoldDB" id="A0AAW4XZS4"/>
<keyword evidence="8" id="KW-1185">Reference proteome</keyword>
<keyword evidence="5" id="KW-0804">Transcription</keyword>
<keyword evidence="7" id="KW-0808">Transferase</keyword>
<protein>
    <submittedName>
        <fullName evidence="7">PLP-dependent aminotransferase family protein</fullName>
    </submittedName>
</protein>
<dbReference type="InterPro" id="IPR036390">
    <property type="entry name" value="WH_DNA-bd_sf"/>
</dbReference>
<accession>A0AAW4XZS4</accession>
<keyword evidence="4" id="KW-0238">DNA-binding</keyword>
<keyword evidence="3" id="KW-0805">Transcription regulation</keyword>
<reference evidence="7 8" key="1">
    <citation type="submission" date="2021-11" db="EMBL/GenBank/DDBJ databases">
        <title>Genome sequence.</title>
        <authorList>
            <person name="Sun Q."/>
        </authorList>
    </citation>
    <scope>NUCLEOTIDE SEQUENCE [LARGE SCALE GENOMIC DNA]</scope>
    <source>
        <strain evidence="7 8">KCTC 12005</strain>
    </source>
</reference>
<evidence type="ECO:0000256" key="5">
    <source>
        <dbReference type="ARBA" id="ARBA00023163"/>
    </source>
</evidence>
<proteinExistence type="inferred from homology"/>
<evidence type="ECO:0000313" key="7">
    <source>
        <dbReference type="EMBL" id="MCD2166339.1"/>
    </source>
</evidence>
<dbReference type="CDD" id="cd07377">
    <property type="entry name" value="WHTH_GntR"/>
    <property type="match status" value="1"/>
</dbReference>
<comment type="caution">
    <text evidence="7">The sequence shown here is derived from an EMBL/GenBank/DDBJ whole genome shotgun (WGS) entry which is preliminary data.</text>
</comment>
<dbReference type="InterPro" id="IPR000524">
    <property type="entry name" value="Tscrpt_reg_HTH_GntR"/>
</dbReference>
<dbReference type="PANTHER" id="PTHR46577">
    <property type="entry name" value="HTH-TYPE TRANSCRIPTIONAL REGULATORY PROTEIN GABR"/>
    <property type="match status" value="1"/>
</dbReference>
<feature type="domain" description="HTH gntR-type" evidence="6">
    <location>
        <begin position="3"/>
        <end position="71"/>
    </location>
</feature>
<keyword evidence="7" id="KW-0032">Aminotransferase</keyword>
<dbReference type="RefSeq" id="WP_230776330.1">
    <property type="nucleotide sequence ID" value="NZ_JAJNCT010000020.1"/>
</dbReference>
<dbReference type="GO" id="GO:0008483">
    <property type="term" value="F:transaminase activity"/>
    <property type="evidence" value="ECO:0007669"/>
    <property type="project" value="UniProtKB-KW"/>
</dbReference>
<dbReference type="InterPro" id="IPR015421">
    <property type="entry name" value="PyrdxlP-dep_Trfase_major"/>
</dbReference>
<evidence type="ECO:0000256" key="3">
    <source>
        <dbReference type="ARBA" id="ARBA00023015"/>
    </source>
</evidence>
<dbReference type="InterPro" id="IPR015422">
    <property type="entry name" value="PyrdxlP-dep_Trfase_small"/>
</dbReference>
<dbReference type="InterPro" id="IPR004839">
    <property type="entry name" value="Aminotransferase_I/II_large"/>
</dbReference>
<dbReference type="SMART" id="SM00345">
    <property type="entry name" value="HTH_GNTR"/>
    <property type="match status" value="1"/>
</dbReference>
<dbReference type="GO" id="GO:0003677">
    <property type="term" value="F:DNA binding"/>
    <property type="evidence" value="ECO:0007669"/>
    <property type="project" value="UniProtKB-KW"/>
</dbReference>
<evidence type="ECO:0000259" key="6">
    <source>
        <dbReference type="PROSITE" id="PS50949"/>
    </source>
</evidence>
<evidence type="ECO:0000256" key="4">
    <source>
        <dbReference type="ARBA" id="ARBA00023125"/>
    </source>
</evidence>
<dbReference type="GO" id="GO:0030170">
    <property type="term" value="F:pyridoxal phosphate binding"/>
    <property type="evidence" value="ECO:0007669"/>
    <property type="project" value="InterPro"/>
</dbReference>
<comment type="similarity">
    <text evidence="1">In the C-terminal section; belongs to the class-I pyridoxal-phosphate-dependent aminotransferase family.</text>
</comment>
<dbReference type="Proteomes" id="UP001199260">
    <property type="component" value="Unassembled WGS sequence"/>
</dbReference>
<dbReference type="InterPro" id="IPR015424">
    <property type="entry name" value="PyrdxlP-dep_Trfase"/>
</dbReference>
<dbReference type="InterPro" id="IPR051446">
    <property type="entry name" value="HTH_trans_reg/aminotransferase"/>
</dbReference>
<dbReference type="GO" id="GO:0003700">
    <property type="term" value="F:DNA-binding transcription factor activity"/>
    <property type="evidence" value="ECO:0007669"/>
    <property type="project" value="InterPro"/>
</dbReference>
<dbReference type="PROSITE" id="PS50949">
    <property type="entry name" value="HTH_GNTR"/>
    <property type="match status" value="1"/>
</dbReference>
<dbReference type="EMBL" id="JAJNCT010000020">
    <property type="protein sequence ID" value="MCD2166339.1"/>
    <property type="molecule type" value="Genomic_DNA"/>
</dbReference>
<organism evidence="7 8">
    <name type="scientific">Comamonas koreensis</name>
    <dbReference type="NCBI Taxonomy" id="160825"/>
    <lineage>
        <taxon>Bacteria</taxon>
        <taxon>Pseudomonadati</taxon>
        <taxon>Pseudomonadota</taxon>
        <taxon>Betaproteobacteria</taxon>
        <taxon>Burkholderiales</taxon>
        <taxon>Comamonadaceae</taxon>
        <taxon>Comamonas</taxon>
    </lineage>
</organism>
<dbReference type="Gene3D" id="3.40.640.10">
    <property type="entry name" value="Type I PLP-dependent aspartate aminotransferase-like (Major domain)"/>
    <property type="match status" value="1"/>
</dbReference>
<dbReference type="CDD" id="cd00609">
    <property type="entry name" value="AAT_like"/>
    <property type="match status" value="1"/>
</dbReference>
<dbReference type="Gene3D" id="1.10.10.10">
    <property type="entry name" value="Winged helix-like DNA-binding domain superfamily/Winged helix DNA-binding domain"/>
    <property type="match status" value="1"/>
</dbReference>
<dbReference type="SUPFAM" id="SSF46785">
    <property type="entry name" value="Winged helix' DNA-binding domain"/>
    <property type="match status" value="1"/>
</dbReference>
<dbReference type="PANTHER" id="PTHR46577:SF1">
    <property type="entry name" value="HTH-TYPE TRANSCRIPTIONAL REGULATORY PROTEIN GABR"/>
    <property type="match status" value="1"/>
</dbReference>
<dbReference type="Pfam" id="PF00392">
    <property type="entry name" value="GntR"/>
    <property type="match status" value="1"/>
</dbReference>
<sequence>MPQARYKQLVDRLADDIRQGRLRPGTVLPPHRKLAAVEGISLATATRVYAELQAMGLVAGEVGRGTFVREPISMGGEVAMHAASDDLVDLTFNYPALPTQTEMLRTALKQLASAGELESVLRYQPHGGRPHERAIVAEHLKSRGLLVSADAVLIVSGAIHGLATAAMSLLQPGDVVAVDALSYPGIKVVAEQCRLELVAIPLSGAGPDLDALQALCRTRKVRAMYCMPTLHNPLGWVMTVNQRLALIEVARRHGLLLLEDGTYAFLEKQAPPPLAAMAPDITVYVSSLSKSVAAGLRFGFICAPVAFVPRISRAIRATVWNTPTLVTSLCCNWLQDGTVARLEQEKRRDAGARQAIAAKALAGLRTIRHPASYFVWLPMPDEVRADAVAMRLEREGILVSTAAPYAVGGQPPHAIRLALGSISHARLKLALEAVARAVASLSY</sequence>
<evidence type="ECO:0000256" key="2">
    <source>
        <dbReference type="ARBA" id="ARBA00022898"/>
    </source>
</evidence>
<gene>
    <name evidence="7" type="ORF">LPW39_14545</name>
</gene>
<dbReference type="InterPro" id="IPR036388">
    <property type="entry name" value="WH-like_DNA-bd_sf"/>
</dbReference>
<dbReference type="Pfam" id="PF00155">
    <property type="entry name" value="Aminotran_1_2"/>
    <property type="match status" value="1"/>
</dbReference>
<evidence type="ECO:0000256" key="1">
    <source>
        <dbReference type="ARBA" id="ARBA00005384"/>
    </source>
</evidence>
<name>A0AAW4XZS4_9BURK</name>
<dbReference type="SUPFAM" id="SSF53383">
    <property type="entry name" value="PLP-dependent transferases"/>
    <property type="match status" value="1"/>
</dbReference>